<accession>I9PUA8</accession>
<sequence>MPKYTPTIHYCGKGEYKEAIGAISVIFENHPSPHNVAELCYMLE</sequence>
<dbReference type="PATRIC" id="fig|997874.3.peg.5748"/>
<keyword evidence="2" id="KW-1185">Reference proteome</keyword>
<name>I9PUA8_9BACE</name>
<protein>
    <submittedName>
        <fullName evidence="1">Uncharacterized protein</fullName>
    </submittedName>
</protein>
<reference evidence="1 2" key="1">
    <citation type="submission" date="2012-02" db="EMBL/GenBank/DDBJ databases">
        <title>The Genome Sequence of Bacteroides cellulosilyticus CL02T12C19.</title>
        <authorList>
            <consortium name="The Broad Institute Genome Sequencing Platform"/>
            <person name="Earl A."/>
            <person name="Ward D."/>
            <person name="Feldgarden M."/>
            <person name="Gevers D."/>
            <person name="Zitomersky N.L."/>
            <person name="Coyne M.J."/>
            <person name="Comstock L.E."/>
            <person name="Young S.K."/>
            <person name="Zeng Q."/>
            <person name="Gargeya S."/>
            <person name="Fitzgerald M."/>
            <person name="Haas B."/>
            <person name="Abouelleil A."/>
            <person name="Alvarado L."/>
            <person name="Arachchi H.M."/>
            <person name="Berlin A."/>
            <person name="Chapman S.B."/>
            <person name="Gearin G."/>
            <person name="Goldberg J."/>
            <person name="Griggs A."/>
            <person name="Gujja S."/>
            <person name="Hansen M."/>
            <person name="Heiman D."/>
            <person name="Howarth C."/>
            <person name="Larimer J."/>
            <person name="Lui A."/>
            <person name="MacDonald P.J.P."/>
            <person name="McCowen C."/>
            <person name="Montmayeur A."/>
            <person name="Murphy C."/>
            <person name="Neiman D."/>
            <person name="Pearson M."/>
            <person name="Priest M."/>
            <person name="Roberts A."/>
            <person name="Saif S."/>
            <person name="Shea T."/>
            <person name="Sisk P."/>
            <person name="Stolte C."/>
            <person name="Sykes S."/>
            <person name="Wortman J."/>
            <person name="Nusbaum C."/>
            <person name="Birren B."/>
        </authorList>
    </citation>
    <scope>NUCLEOTIDE SEQUENCE [LARGE SCALE GENOMIC DNA]</scope>
    <source>
        <strain evidence="1 2">CL02T12C19</strain>
    </source>
</reference>
<gene>
    <name evidence="1" type="ORF">HMPREF1062_05596</name>
</gene>
<dbReference type="Proteomes" id="UP000003741">
    <property type="component" value="Unassembled WGS sequence"/>
</dbReference>
<evidence type="ECO:0000313" key="1">
    <source>
        <dbReference type="EMBL" id="EIY20236.1"/>
    </source>
</evidence>
<comment type="caution">
    <text evidence="1">The sequence shown here is derived from an EMBL/GenBank/DDBJ whole genome shotgun (WGS) entry which is preliminary data.</text>
</comment>
<dbReference type="AlphaFoldDB" id="I9PUA8"/>
<organism evidence="1 2">
    <name type="scientific">Bacteroides cellulosilyticus CL02T12C19</name>
    <dbReference type="NCBI Taxonomy" id="997874"/>
    <lineage>
        <taxon>Bacteria</taxon>
        <taxon>Pseudomonadati</taxon>
        <taxon>Bacteroidota</taxon>
        <taxon>Bacteroidia</taxon>
        <taxon>Bacteroidales</taxon>
        <taxon>Bacteroidaceae</taxon>
        <taxon>Bacteroides</taxon>
    </lineage>
</organism>
<dbReference type="HOGENOM" id="CLU_3212224_0_0_10"/>
<proteinExistence type="predicted"/>
<dbReference type="EMBL" id="AGXG01000124">
    <property type="protein sequence ID" value="EIY20236.1"/>
    <property type="molecule type" value="Genomic_DNA"/>
</dbReference>
<evidence type="ECO:0000313" key="2">
    <source>
        <dbReference type="Proteomes" id="UP000003741"/>
    </source>
</evidence>